<organism evidence="2 3">
    <name type="scientific">Nonomuraea zeae</name>
    <dbReference type="NCBI Taxonomy" id="1642303"/>
    <lineage>
        <taxon>Bacteria</taxon>
        <taxon>Bacillati</taxon>
        <taxon>Actinomycetota</taxon>
        <taxon>Actinomycetes</taxon>
        <taxon>Streptosporangiales</taxon>
        <taxon>Streptosporangiaceae</taxon>
        <taxon>Nonomuraea</taxon>
    </lineage>
</organism>
<evidence type="ECO:0000313" key="3">
    <source>
        <dbReference type="Proteomes" id="UP000306628"/>
    </source>
</evidence>
<comment type="caution">
    <text evidence="2">The sequence shown here is derived from an EMBL/GenBank/DDBJ whole genome shotgun (WGS) entry which is preliminary data.</text>
</comment>
<dbReference type="Pfam" id="PF07110">
    <property type="entry name" value="EthD"/>
    <property type="match status" value="1"/>
</dbReference>
<dbReference type="Gene3D" id="3.30.70.100">
    <property type="match status" value="1"/>
</dbReference>
<sequence length="104" mass="10707">MAFQLIVLYHHPESVAAFDKHYDETHAPIAATLPGVRAYTVLRPAAGPSGEQPAYHLVAVLTFDDQEAFNAAMGSEAGAAAVADLANFAGAGVTMLTGPAGQVV</sequence>
<dbReference type="AlphaFoldDB" id="A0A5S4GHU1"/>
<gene>
    <name evidence="2" type="ORF">ETD85_44610</name>
</gene>
<dbReference type="InterPro" id="IPR009799">
    <property type="entry name" value="EthD_dom"/>
</dbReference>
<dbReference type="OrthoDB" id="5294870at2"/>
<evidence type="ECO:0000259" key="1">
    <source>
        <dbReference type="Pfam" id="PF07110"/>
    </source>
</evidence>
<reference evidence="2 3" key="1">
    <citation type="submission" date="2019-05" db="EMBL/GenBank/DDBJ databases">
        <title>Draft genome sequence of Nonomuraea zeae DSM 100528.</title>
        <authorList>
            <person name="Saricaoglu S."/>
            <person name="Isik K."/>
        </authorList>
    </citation>
    <scope>NUCLEOTIDE SEQUENCE [LARGE SCALE GENOMIC DNA]</scope>
    <source>
        <strain evidence="2 3">DSM 100528</strain>
    </source>
</reference>
<dbReference type="PANTHER" id="PTHR40260">
    <property type="entry name" value="BLR8190 PROTEIN"/>
    <property type="match status" value="1"/>
</dbReference>
<dbReference type="GO" id="GO:0016491">
    <property type="term" value="F:oxidoreductase activity"/>
    <property type="evidence" value="ECO:0007669"/>
    <property type="project" value="InterPro"/>
</dbReference>
<accession>A0A5S4GHU1</accession>
<keyword evidence="3" id="KW-1185">Reference proteome</keyword>
<proteinExistence type="predicted"/>
<dbReference type="NCBIfam" id="TIGR02118">
    <property type="entry name" value="EthD family reductase"/>
    <property type="match status" value="1"/>
</dbReference>
<dbReference type="InterPro" id="IPR011008">
    <property type="entry name" value="Dimeric_a/b-barrel"/>
</dbReference>
<dbReference type="PANTHER" id="PTHR40260:SF2">
    <property type="entry name" value="BLR8190 PROTEIN"/>
    <property type="match status" value="1"/>
</dbReference>
<dbReference type="RefSeq" id="WP_138695905.1">
    <property type="nucleotide sequence ID" value="NZ_JBHSAZ010000089.1"/>
</dbReference>
<protein>
    <submittedName>
        <fullName evidence="2">EthD family reductase</fullName>
    </submittedName>
</protein>
<evidence type="ECO:0000313" key="2">
    <source>
        <dbReference type="EMBL" id="TMR25820.1"/>
    </source>
</evidence>
<dbReference type="EMBL" id="VCKX01000220">
    <property type="protein sequence ID" value="TMR25820.1"/>
    <property type="molecule type" value="Genomic_DNA"/>
</dbReference>
<name>A0A5S4GHU1_9ACTN</name>
<feature type="domain" description="EthD" evidence="1">
    <location>
        <begin position="11"/>
        <end position="90"/>
    </location>
</feature>
<dbReference type="Proteomes" id="UP000306628">
    <property type="component" value="Unassembled WGS sequence"/>
</dbReference>
<dbReference type="SUPFAM" id="SSF54909">
    <property type="entry name" value="Dimeric alpha+beta barrel"/>
    <property type="match status" value="1"/>
</dbReference>